<dbReference type="InterPro" id="IPR042235">
    <property type="entry name" value="ZP-C_dom"/>
</dbReference>
<dbReference type="VEuPathDB" id="VectorBase:LDEU001302"/>
<evidence type="ECO:0000259" key="3">
    <source>
        <dbReference type="PROSITE" id="PS51034"/>
    </source>
</evidence>
<dbReference type="PROSITE" id="PS51034">
    <property type="entry name" value="ZP_2"/>
    <property type="match status" value="1"/>
</dbReference>
<comment type="caution">
    <text evidence="4">The sequence shown here is derived from an EMBL/GenBank/DDBJ whole genome shotgun (WGS) entry which is preliminary data.</text>
</comment>
<accession>A0A443ST83</accession>
<evidence type="ECO:0000313" key="5">
    <source>
        <dbReference type="Proteomes" id="UP000288716"/>
    </source>
</evidence>
<dbReference type="InterPro" id="IPR055355">
    <property type="entry name" value="ZP-C"/>
</dbReference>
<organism evidence="4 5">
    <name type="scientific">Leptotrombidium deliense</name>
    <dbReference type="NCBI Taxonomy" id="299467"/>
    <lineage>
        <taxon>Eukaryota</taxon>
        <taxon>Metazoa</taxon>
        <taxon>Ecdysozoa</taxon>
        <taxon>Arthropoda</taxon>
        <taxon>Chelicerata</taxon>
        <taxon>Arachnida</taxon>
        <taxon>Acari</taxon>
        <taxon>Acariformes</taxon>
        <taxon>Trombidiformes</taxon>
        <taxon>Prostigmata</taxon>
        <taxon>Anystina</taxon>
        <taxon>Parasitengona</taxon>
        <taxon>Trombiculoidea</taxon>
        <taxon>Trombiculidae</taxon>
        <taxon>Leptotrombidium</taxon>
    </lineage>
</organism>
<evidence type="ECO:0000256" key="2">
    <source>
        <dbReference type="SAM" id="Phobius"/>
    </source>
</evidence>
<dbReference type="InterPro" id="IPR001507">
    <property type="entry name" value="ZP_dom"/>
</dbReference>
<dbReference type="Pfam" id="PF00100">
    <property type="entry name" value="Zona_pellucida"/>
    <property type="match status" value="1"/>
</dbReference>
<dbReference type="EMBL" id="NCKV01000395">
    <property type="protein sequence ID" value="RWS30736.1"/>
    <property type="molecule type" value="Genomic_DNA"/>
</dbReference>
<dbReference type="SMART" id="SM00241">
    <property type="entry name" value="ZP"/>
    <property type="match status" value="1"/>
</dbReference>
<feature type="domain" description="ZP" evidence="3">
    <location>
        <begin position="190"/>
        <end position="450"/>
    </location>
</feature>
<keyword evidence="2" id="KW-0472">Membrane</keyword>
<feature type="transmembrane region" description="Helical" evidence="2">
    <location>
        <begin position="511"/>
        <end position="535"/>
    </location>
</feature>
<proteinExistence type="predicted"/>
<feature type="non-terminal residue" evidence="4">
    <location>
        <position position="566"/>
    </location>
</feature>
<name>A0A443ST83_9ACAR</name>
<dbReference type="Proteomes" id="UP000288716">
    <property type="component" value="Unassembled WGS sequence"/>
</dbReference>
<dbReference type="AlphaFoldDB" id="A0A443ST83"/>
<dbReference type="PANTHER" id="PTHR46560:SF3">
    <property type="entry name" value="ZP DOMAIN-CONTAINING PROTEIN"/>
    <property type="match status" value="1"/>
</dbReference>
<dbReference type="OrthoDB" id="6333343at2759"/>
<reference evidence="4 5" key="1">
    <citation type="journal article" date="2018" name="Gigascience">
        <title>Genomes of trombidid mites reveal novel predicted allergens and laterally-transferred genes associated with secondary metabolism.</title>
        <authorList>
            <person name="Dong X."/>
            <person name="Chaisiri K."/>
            <person name="Xia D."/>
            <person name="Armstrong S.D."/>
            <person name="Fang Y."/>
            <person name="Donnelly M.J."/>
            <person name="Kadowaki T."/>
            <person name="McGarry J.W."/>
            <person name="Darby A.C."/>
            <person name="Makepeace B.L."/>
        </authorList>
    </citation>
    <scope>NUCLEOTIDE SEQUENCE [LARGE SCALE GENOMIC DNA]</scope>
    <source>
        <strain evidence="4">UoL-UT</strain>
    </source>
</reference>
<keyword evidence="2" id="KW-0812">Transmembrane</keyword>
<dbReference type="PANTHER" id="PTHR46560">
    <property type="entry name" value="CYPHER, ISOFORM B"/>
    <property type="match status" value="1"/>
</dbReference>
<gene>
    <name evidence="4" type="ORF">B4U80_05875</name>
</gene>
<dbReference type="Gene3D" id="2.60.40.4100">
    <property type="entry name" value="Zona pellucida, ZP-C domain"/>
    <property type="match status" value="1"/>
</dbReference>
<keyword evidence="2" id="KW-1133">Transmembrane helix</keyword>
<evidence type="ECO:0000313" key="4">
    <source>
        <dbReference type="EMBL" id="RWS30736.1"/>
    </source>
</evidence>
<keyword evidence="1" id="KW-1015">Disulfide bond</keyword>
<protein>
    <submittedName>
        <fullName evidence="4">Zona pellucida-like domain containing protein 12</fullName>
    </submittedName>
</protein>
<keyword evidence="5" id="KW-1185">Reference proteome</keyword>
<evidence type="ECO:0000256" key="1">
    <source>
        <dbReference type="ARBA" id="ARBA00023157"/>
    </source>
</evidence>
<dbReference type="STRING" id="299467.A0A443ST83"/>
<sequence length="566" mass="63614">MNNTKNKFKIKAFVNNVHVLGETTEATNVTINKSEDQPLITVTEISSTTPEFVNDIFESITTTNNSDVLPPLFYMLNSSLIASSTDSTLENIQSAGSEHRLRWIDYRNRPSYPPRVPTTHGIPSGFRNPGNSHTSHIMPQMPYHAGFGGSSVNPVGFGGSVPNMPETSQFSGPSRRPFANLTKIEHIAAECSDDYMKVITHFNGTFTGLVYSAGYVHDANCIYVNGTGRNQYEFFIRLNQCGTLGRQEMYHPQRPGEVRRRDQVMWNTLSIQYNPLIEEEWDEHYRVTCEYGSDFWKTVTFPAVSVEVNTGSPVVFTINPPQCQMEVRRGFGISGTRTSGPVTVGDPLTLLIHMKSEKAGFDILVKNCIAHNGAQQRLQLIDTSGCVTNEKLISPFRGTYNTNDGHQVTLYAYLKAFRFTGSPALYLECDIHMCHNRCPPQRCYWRNLSKRSVNSVLISTTQSSPLISESLSLFQALEVRHDQDSHTEFNGNAEKNKEDGKQNEICFQIEGIVIISLCFFGILTATATMSVCSCIKLRRMRKDQRYTSETCVYKSSFDKPCQQNAH</sequence>